<name>A0A4C1UMC0_EUMVA</name>
<reference evidence="1 2" key="1">
    <citation type="journal article" date="2019" name="Commun. Biol.">
        <title>The bagworm genome reveals a unique fibroin gene that provides high tensile strength.</title>
        <authorList>
            <person name="Kono N."/>
            <person name="Nakamura H."/>
            <person name="Ohtoshi R."/>
            <person name="Tomita M."/>
            <person name="Numata K."/>
            <person name="Arakawa K."/>
        </authorList>
    </citation>
    <scope>NUCLEOTIDE SEQUENCE [LARGE SCALE GENOMIC DNA]</scope>
</reference>
<evidence type="ECO:0000313" key="2">
    <source>
        <dbReference type="Proteomes" id="UP000299102"/>
    </source>
</evidence>
<comment type="caution">
    <text evidence="1">The sequence shown here is derived from an EMBL/GenBank/DDBJ whole genome shotgun (WGS) entry which is preliminary data.</text>
</comment>
<dbReference type="AlphaFoldDB" id="A0A4C1UMC0"/>
<dbReference type="Proteomes" id="UP000299102">
    <property type="component" value="Unassembled WGS sequence"/>
</dbReference>
<protein>
    <submittedName>
        <fullName evidence="1">Uncharacterized protein</fullName>
    </submittedName>
</protein>
<dbReference type="EMBL" id="BGZK01000195">
    <property type="protein sequence ID" value="GBP27575.1"/>
    <property type="molecule type" value="Genomic_DNA"/>
</dbReference>
<sequence>MVNFVAVIEHRAPDSPLQKFIPPRHHLAGTSPGRDFLALPVPSWAHRVRNGRDLFILRHFIETERNKAGMKLQLGAAPTAAGRGRYPVLFISAASDRRSARALEKFQSDL</sequence>
<evidence type="ECO:0000313" key="1">
    <source>
        <dbReference type="EMBL" id="GBP27575.1"/>
    </source>
</evidence>
<gene>
    <name evidence="1" type="ORF">EVAR_18770_1</name>
</gene>
<proteinExistence type="predicted"/>
<keyword evidence="2" id="KW-1185">Reference proteome</keyword>
<accession>A0A4C1UMC0</accession>
<organism evidence="1 2">
    <name type="scientific">Eumeta variegata</name>
    <name type="common">Bagworm moth</name>
    <name type="synonym">Eumeta japonica</name>
    <dbReference type="NCBI Taxonomy" id="151549"/>
    <lineage>
        <taxon>Eukaryota</taxon>
        <taxon>Metazoa</taxon>
        <taxon>Ecdysozoa</taxon>
        <taxon>Arthropoda</taxon>
        <taxon>Hexapoda</taxon>
        <taxon>Insecta</taxon>
        <taxon>Pterygota</taxon>
        <taxon>Neoptera</taxon>
        <taxon>Endopterygota</taxon>
        <taxon>Lepidoptera</taxon>
        <taxon>Glossata</taxon>
        <taxon>Ditrysia</taxon>
        <taxon>Tineoidea</taxon>
        <taxon>Psychidae</taxon>
        <taxon>Oiketicinae</taxon>
        <taxon>Eumeta</taxon>
    </lineage>
</organism>